<reference evidence="2 3" key="1">
    <citation type="journal article" date="2012" name="Genome Biol.">
        <title>Genome and low-iron response of an oceanic diatom adapted to chronic iron limitation.</title>
        <authorList>
            <person name="Lommer M."/>
            <person name="Specht M."/>
            <person name="Roy A.S."/>
            <person name="Kraemer L."/>
            <person name="Andreson R."/>
            <person name="Gutowska M.A."/>
            <person name="Wolf J."/>
            <person name="Bergner S.V."/>
            <person name="Schilhabel M.B."/>
            <person name="Klostermeier U.C."/>
            <person name="Beiko R.G."/>
            <person name="Rosenstiel P."/>
            <person name="Hippler M."/>
            <person name="Laroche J."/>
        </authorList>
    </citation>
    <scope>NUCLEOTIDE SEQUENCE [LARGE SCALE GENOMIC DNA]</scope>
    <source>
        <strain evidence="2 3">CCMP1005</strain>
    </source>
</reference>
<protein>
    <submittedName>
        <fullName evidence="2">Uncharacterized protein</fullName>
    </submittedName>
</protein>
<dbReference type="Proteomes" id="UP000266841">
    <property type="component" value="Unassembled WGS sequence"/>
</dbReference>
<dbReference type="EMBL" id="AGNL01005984">
    <property type="protein sequence ID" value="EJK72350.1"/>
    <property type="molecule type" value="Genomic_DNA"/>
</dbReference>
<feature type="region of interest" description="Disordered" evidence="1">
    <location>
        <begin position="1"/>
        <end position="82"/>
    </location>
</feature>
<keyword evidence="3" id="KW-1185">Reference proteome</keyword>
<feature type="region of interest" description="Disordered" evidence="1">
    <location>
        <begin position="111"/>
        <end position="131"/>
    </location>
</feature>
<organism evidence="2 3">
    <name type="scientific">Thalassiosira oceanica</name>
    <name type="common">Marine diatom</name>
    <dbReference type="NCBI Taxonomy" id="159749"/>
    <lineage>
        <taxon>Eukaryota</taxon>
        <taxon>Sar</taxon>
        <taxon>Stramenopiles</taxon>
        <taxon>Ochrophyta</taxon>
        <taxon>Bacillariophyta</taxon>
        <taxon>Coscinodiscophyceae</taxon>
        <taxon>Thalassiosirophycidae</taxon>
        <taxon>Thalassiosirales</taxon>
        <taxon>Thalassiosiraceae</taxon>
        <taxon>Thalassiosira</taxon>
    </lineage>
</organism>
<proteinExistence type="predicted"/>
<feature type="compositionally biased region" description="Basic and acidic residues" evidence="1">
    <location>
        <begin position="10"/>
        <end position="33"/>
    </location>
</feature>
<evidence type="ECO:0000313" key="3">
    <source>
        <dbReference type="Proteomes" id="UP000266841"/>
    </source>
</evidence>
<gene>
    <name evidence="2" type="ORF">THAOC_06127</name>
</gene>
<evidence type="ECO:0000313" key="2">
    <source>
        <dbReference type="EMBL" id="EJK72350.1"/>
    </source>
</evidence>
<name>K0T3R5_THAOC</name>
<comment type="caution">
    <text evidence="2">The sequence shown here is derived from an EMBL/GenBank/DDBJ whole genome shotgun (WGS) entry which is preliminary data.</text>
</comment>
<dbReference type="AlphaFoldDB" id="K0T3R5"/>
<feature type="non-terminal residue" evidence="2">
    <location>
        <position position="1"/>
    </location>
</feature>
<sequence length="236" mass="25973">PRQGPPAKPIRKDPPAKPIRKDRPVRRPSERGGEGATATAAQVVARRDRSGLRGTGADRAAADPTLPPPQSWPDHCGAMDAEPGRAELEPDMELPRPSLPTKTRAVLRAAETVRRRRTARTEEETAPNTRRSMPLASSAVLTVKEGFGTYPFEQLCELLWFWRSVAFVLTLRVFEKIVCDGAEYWVRRAHCRAFHGQAGTLSGERNGLILHTEDGWLDAVKDGKDESGRSPTGPAK</sequence>
<accession>K0T3R5</accession>
<evidence type="ECO:0000256" key="1">
    <source>
        <dbReference type="SAM" id="MobiDB-lite"/>
    </source>
</evidence>